<protein>
    <submittedName>
        <fullName evidence="2">Uncharacterized protein</fullName>
    </submittedName>
</protein>
<dbReference type="Proteomes" id="UP000192721">
    <property type="component" value="Unassembled WGS sequence"/>
</dbReference>
<evidence type="ECO:0000313" key="2">
    <source>
        <dbReference type="EMBL" id="OQS41951.1"/>
    </source>
</evidence>
<dbReference type="RefSeq" id="WP_081555027.1">
    <property type="nucleotide sequence ID" value="NZ_MUKV01000006.1"/>
</dbReference>
<dbReference type="EMBL" id="MUKV01000006">
    <property type="protein sequence ID" value="OQS41951.1"/>
    <property type="molecule type" value="Genomic_DNA"/>
</dbReference>
<accession>A0A1W0D4L1</accession>
<keyword evidence="1" id="KW-0732">Signal</keyword>
<feature type="signal peptide" evidence="1">
    <location>
        <begin position="1"/>
        <end position="18"/>
    </location>
</feature>
<feature type="chain" id="PRO_5012980829" evidence="1">
    <location>
        <begin position="19"/>
        <end position="205"/>
    </location>
</feature>
<sequence length="205" mass="22242">MKAWLSLVLLAAAAPAVAGKPLTPKALAELVQCASFERYQALQPALLDVVFDKGPAWIRKNEKASSLGVYVYDLRQPIRVFGVEAKQLALHQVFVSVPLPAGWKLADAAAKLQLKRAPVKAAEQHYRFVGGDGPMLSAYEMPSNPMAALLGAPQGEPLRYLGCSYNGASEETFLSVAAQADEMMQKARGDMERMLRDVAKPSEDQ</sequence>
<evidence type="ECO:0000313" key="3">
    <source>
        <dbReference type="Proteomes" id="UP000192721"/>
    </source>
</evidence>
<organism evidence="2 3">
    <name type="scientific">Chromobacterium haemolyticum</name>
    <dbReference type="NCBI Taxonomy" id="394935"/>
    <lineage>
        <taxon>Bacteria</taxon>
        <taxon>Pseudomonadati</taxon>
        <taxon>Pseudomonadota</taxon>
        <taxon>Betaproteobacteria</taxon>
        <taxon>Neisseriales</taxon>
        <taxon>Chromobacteriaceae</taxon>
        <taxon>Chromobacterium</taxon>
    </lineage>
</organism>
<proteinExistence type="predicted"/>
<dbReference type="AlphaFoldDB" id="A0A1W0D4L1"/>
<comment type="caution">
    <text evidence="2">The sequence shown here is derived from an EMBL/GenBank/DDBJ whole genome shotgun (WGS) entry which is preliminary data.</text>
</comment>
<reference evidence="2 3" key="1">
    <citation type="submission" date="2017-02" db="EMBL/GenBank/DDBJ databases">
        <title>Chromobacterium haemolyticum H5244.</title>
        <authorList>
            <person name="Gulvik C.A."/>
        </authorList>
    </citation>
    <scope>NUCLEOTIDE SEQUENCE [LARGE SCALE GENOMIC DNA]</scope>
    <source>
        <strain evidence="2 3">H5244</strain>
    </source>
</reference>
<gene>
    <name evidence="2" type="ORF">B0T45_06845</name>
</gene>
<evidence type="ECO:0000256" key="1">
    <source>
        <dbReference type="SAM" id="SignalP"/>
    </source>
</evidence>
<name>A0A1W0D4L1_9NEIS</name>